<evidence type="ECO:0000313" key="1">
    <source>
        <dbReference type="EMBL" id="PWZ21052.1"/>
    </source>
</evidence>
<dbReference type="Proteomes" id="UP000251960">
    <property type="component" value="Chromosome 5"/>
</dbReference>
<evidence type="ECO:0000313" key="2">
    <source>
        <dbReference type="Proteomes" id="UP000251960"/>
    </source>
</evidence>
<comment type="caution">
    <text evidence="1">The sequence shown here is derived from an EMBL/GenBank/DDBJ whole genome shotgun (WGS) entry which is preliminary data.</text>
</comment>
<sequence length="59" mass="7018">MLFVRRLCVVRALSRECPRVVRTCSSRIVTCRALSARDIKSFTYNHSGQLINYWFNLFY</sequence>
<protein>
    <submittedName>
        <fullName evidence="1">Uncharacterized protein</fullName>
    </submittedName>
</protein>
<organism evidence="1 2">
    <name type="scientific">Zea mays</name>
    <name type="common">Maize</name>
    <dbReference type="NCBI Taxonomy" id="4577"/>
    <lineage>
        <taxon>Eukaryota</taxon>
        <taxon>Viridiplantae</taxon>
        <taxon>Streptophyta</taxon>
        <taxon>Embryophyta</taxon>
        <taxon>Tracheophyta</taxon>
        <taxon>Spermatophyta</taxon>
        <taxon>Magnoliopsida</taxon>
        <taxon>Liliopsida</taxon>
        <taxon>Poales</taxon>
        <taxon>Poaceae</taxon>
        <taxon>PACMAD clade</taxon>
        <taxon>Panicoideae</taxon>
        <taxon>Andropogonodae</taxon>
        <taxon>Andropogoneae</taxon>
        <taxon>Tripsacinae</taxon>
        <taxon>Zea</taxon>
    </lineage>
</organism>
<proteinExistence type="predicted"/>
<reference evidence="1 2" key="1">
    <citation type="journal article" date="2018" name="Nat. Genet.">
        <title>Extensive intraspecific gene order and gene structural variations between Mo17 and other maize genomes.</title>
        <authorList>
            <person name="Sun S."/>
            <person name="Zhou Y."/>
            <person name="Chen J."/>
            <person name="Shi J."/>
            <person name="Zhao H."/>
            <person name="Zhao H."/>
            <person name="Song W."/>
            <person name="Zhang M."/>
            <person name="Cui Y."/>
            <person name="Dong X."/>
            <person name="Liu H."/>
            <person name="Ma X."/>
            <person name="Jiao Y."/>
            <person name="Wang B."/>
            <person name="Wei X."/>
            <person name="Stein J.C."/>
            <person name="Glaubitz J.C."/>
            <person name="Lu F."/>
            <person name="Yu G."/>
            <person name="Liang C."/>
            <person name="Fengler K."/>
            <person name="Li B."/>
            <person name="Rafalski A."/>
            <person name="Schnable P.S."/>
            <person name="Ware D.H."/>
            <person name="Buckler E.S."/>
            <person name="Lai J."/>
        </authorList>
    </citation>
    <scope>NUCLEOTIDE SEQUENCE [LARGE SCALE GENOMIC DNA]</scope>
    <source>
        <strain evidence="2">cv. Missouri 17</strain>
        <tissue evidence="1">Seedling</tissue>
    </source>
</reference>
<accession>A0A3L6EJ24</accession>
<gene>
    <name evidence="1" type="ORF">Zm00014a_017887</name>
</gene>
<dbReference type="AlphaFoldDB" id="A0A3L6EJ24"/>
<name>A0A3L6EJ24_MAIZE</name>
<dbReference type="EMBL" id="NCVQ01000006">
    <property type="protein sequence ID" value="PWZ21052.1"/>
    <property type="molecule type" value="Genomic_DNA"/>
</dbReference>